<feature type="region of interest" description="Disordered" evidence="1">
    <location>
        <begin position="56"/>
        <end position="75"/>
    </location>
</feature>
<feature type="compositionally biased region" description="Polar residues" evidence="1">
    <location>
        <begin position="58"/>
        <end position="71"/>
    </location>
</feature>
<accession>A0ABN8ZUN2</accession>
<reference evidence="2" key="1">
    <citation type="submission" date="2023-04" db="EMBL/GenBank/DDBJ databases">
        <authorList>
            <consortium name="ELIXIR-Norway"/>
        </authorList>
    </citation>
    <scope>NUCLEOTIDE SEQUENCE [LARGE SCALE GENOMIC DNA]</scope>
</reference>
<evidence type="ECO:0000256" key="1">
    <source>
        <dbReference type="SAM" id="MobiDB-lite"/>
    </source>
</evidence>
<evidence type="ECO:0000313" key="2">
    <source>
        <dbReference type="EMBL" id="CAI9177155.1"/>
    </source>
</evidence>
<keyword evidence="3" id="KW-1185">Reference proteome</keyword>
<dbReference type="EMBL" id="OX459942">
    <property type="protein sequence ID" value="CAI9177155.1"/>
    <property type="molecule type" value="Genomic_DNA"/>
</dbReference>
<dbReference type="Proteomes" id="UP001176941">
    <property type="component" value="Chromosome 6"/>
</dbReference>
<protein>
    <submittedName>
        <fullName evidence="2">Uncharacterized protein</fullName>
    </submittedName>
</protein>
<organism evidence="2 3">
    <name type="scientific">Rangifer tarandus platyrhynchus</name>
    <name type="common">Svalbard reindeer</name>
    <dbReference type="NCBI Taxonomy" id="3082113"/>
    <lineage>
        <taxon>Eukaryota</taxon>
        <taxon>Metazoa</taxon>
        <taxon>Chordata</taxon>
        <taxon>Craniata</taxon>
        <taxon>Vertebrata</taxon>
        <taxon>Euteleostomi</taxon>
        <taxon>Mammalia</taxon>
        <taxon>Eutheria</taxon>
        <taxon>Laurasiatheria</taxon>
        <taxon>Artiodactyla</taxon>
        <taxon>Ruminantia</taxon>
        <taxon>Pecora</taxon>
        <taxon>Cervidae</taxon>
        <taxon>Odocoileinae</taxon>
        <taxon>Rangifer</taxon>
    </lineage>
</organism>
<proteinExistence type="predicted"/>
<name>A0ABN8ZUN2_RANTA</name>
<evidence type="ECO:0000313" key="3">
    <source>
        <dbReference type="Proteomes" id="UP001176941"/>
    </source>
</evidence>
<sequence>MAFHIPFHPDDRHSLPQAVSLLPESVFVSRVTGCIAPTPKKPLLSDFFQGADLGSAPDSATSSVVSINSGSPGRPPTPPLKVLHVWFSCLFQICPDVTSPRRSSLTTCSKLASLTHDPPTTTFPHPDRPSP</sequence>
<gene>
    <name evidence="2" type="ORF">MRATA1EN1_LOCUS26117</name>
</gene>